<dbReference type="AlphaFoldDB" id="A0A2T4AJN7"/>
<dbReference type="RefSeq" id="XP_024776972.1">
    <property type="nucleotide sequence ID" value="XM_024914394.1"/>
</dbReference>
<dbReference type="GeneID" id="36622960"/>
<name>A0A2T4AJN7_TRIHA</name>
<protein>
    <submittedName>
        <fullName evidence="1">Uncharacterized protein</fullName>
    </submittedName>
</protein>
<evidence type="ECO:0000313" key="1">
    <source>
        <dbReference type="EMBL" id="PTB57295.1"/>
    </source>
</evidence>
<evidence type="ECO:0000313" key="2">
    <source>
        <dbReference type="Proteomes" id="UP000241690"/>
    </source>
</evidence>
<dbReference type="EMBL" id="KZ679677">
    <property type="protein sequence ID" value="PTB57295.1"/>
    <property type="molecule type" value="Genomic_DNA"/>
</dbReference>
<gene>
    <name evidence="1" type="ORF">M431DRAFT_337146</name>
</gene>
<accession>A0A2T4AJN7</accession>
<dbReference type="Proteomes" id="UP000241690">
    <property type="component" value="Unassembled WGS sequence"/>
</dbReference>
<proteinExistence type="predicted"/>
<keyword evidence="2" id="KW-1185">Reference proteome</keyword>
<sequence>MAHYKTYFYLWSHLASPFSLIQTSFLRTSLRNDMNWRQSFLSSLLIRSLMEYDLLEISLYPATSEATLLIRRWNAEQKLLYLLKTSGSDFGLLLFDCRSKRRKLASLMERHESQDGRSLDGLQSGRQCVALARREQQREGRLSKGKLAVLAVISRKRREGGLD</sequence>
<reference evidence="1 2" key="1">
    <citation type="submission" date="2016-07" db="EMBL/GenBank/DDBJ databases">
        <title>Multiple horizontal gene transfer events from other fungi enriched the ability of initially mycotrophic Trichoderma (Ascomycota) to feed on dead plant biomass.</title>
        <authorList>
            <consortium name="DOE Joint Genome Institute"/>
            <person name="Aerts A."/>
            <person name="Atanasova L."/>
            <person name="Chenthamara K."/>
            <person name="Zhang J."/>
            <person name="Grujic M."/>
            <person name="Henrissat B."/>
            <person name="Kuo A."/>
            <person name="Salamov A."/>
            <person name="Lipzen A."/>
            <person name="Labutti K."/>
            <person name="Barry K."/>
            <person name="Miao Y."/>
            <person name="Rahimi M.J."/>
            <person name="Shen Q."/>
            <person name="Grigoriev I.V."/>
            <person name="Kubicek C.P."/>
            <person name="Druzhinina I.S."/>
        </authorList>
    </citation>
    <scope>NUCLEOTIDE SEQUENCE [LARGE SCALE GENOMIC DNA]</scope>
    <source>
        <strain evidence="1 2">CBS 226.95</strain>
    </source>
</reference>
<organism evidence="1 2">
    <name type="scientific">Trichoderma harzianum CBS 226.95</name>
    <dbReference type="NCBI Taxonomy" id="983964"/>
    <lineage>
        <taxon>Eukaryota</taxon>
        <taxon>Fungi</taxon>
        <taxon>Dikarya</taxon>
        <taxon>Ascomycota</taxon>
        <taxon>Pezizomycotina</taxon>
        <taxon>Sordariomycetes</taxon>
        <taxon>Hypocreomycetidae</taxon>
        <taxon>Hypocreales</taxon>
        <taxon>Hypocreaceae</taxon>
        <taxon>Trichoderma</taxon>
    </lineage>
</organism>